<sequence>MQSILKSKSVWFITIIVLICVAFFAFFSSPGGAKSQDETPVVMQQDGYQVVTIQVKKDGFYPDHVEVKAGIPVKLNFSKNTSITCIRSVLSDDLGLDQYLKKGDNYISLDNLKAGTYSFNCDMLMYHGTITVI</sequence>
<protein>
    <recommendedName>
        <fullName evidence="1">EfeO-type cupredoxin-like domain-containing protein</fullName>
    </recommendedName>
</protein>
<feature type="domain" description="EfeO-type cupredoxin-like" evidence="1">
    <location>
        <begin position="22"/>
        <end position="132"/>
    </location>
</feature>
<name>A0ABQ6GI29_9BACL</name>
<comment type="caution">
    <text evidence="2">The sequence shown here is derived from an EMBL/GenBank/DDBJ whole genome shotgun (WGS) entry which is preliminary data.</text>
</comment>
<proteinExistence type="predicted"/>
<dbReference type="InterPro" id="IPR028096">
    <property type="entry name" value="EfeO_Cupredoxin"/>
</dbReference>
<evidence type="ECO:0000313" key="2">
    <source>
        <dbReference type="EMBL" id="GLX70599.1"/>
    </source>
</evidence>
<dbReference type="SUPFAM" id="SSF49503">
    <property type="entry name" value="Cupredoxins"/>
    <property type="match status" value="1"/>
</dbReference>
<evidence type="ECO:0000313" key="3">
    <source>
        <dbReference type="Proteomes" id="UP001157114"/>
    </source>
</evidence>
<keyword evidence="3" id="KW-1185">Reference proteome</keyword>
<evidence type="ECO:0000259" key="1">
    <source>
        <dbReference type="Pfam" id="PF13473"/>
    </source>
</evidence>
<dbReference type="Gene3D" id="2.60.40.420">
    <property type="entry name" value="Cupredoxins - blue copper proteins"/>
    <property type="match status" value="1"/>
</dbReference>
<reference evidence="2 3" key="1">
    <citation type="submission" date="2023-03" db="EMBL/GenBank/DDBJ databases">
        <title>Draft genome sequence of the bacteria which degrade cell wall of Tricholomamatutake.</title>
        <authorList>
            <person name="Konishi Y."/>
            <person name="Fukuta Y."/>
            <person name="Shirasaka N."/>
        </authorList>
    </citation>
    <scope>NUCLEOTIDE SEQUENCE [LARGE SCALE GENOMIC DNA]</scope>
    <source>
        <strain evidence="3">mu1</strain>
    </source>
</reference>
<organism evidence="2 3">
    <name type="scientific">Paenibacillus glycanilyticus</name>
    <dbReference type="NCBI Taxonomy" id="126569"/>
    <lineage>
        <taxon>Bacteria</taxon>
        <taxon>Bacillati</taxon>
        <taxon>Bacillota</taxon>
        <taxon>Bacilli</taxon>
        <taxon>Bacillales</taxon>
        <taxon>Paenibacillaceae</taxon>
        <taxon>Paenibacillus</taxon>
    </lineage>
</organism>
<dbReference type="Proteomes" id="UP001157114">
    <property type="component" value="Unassembled WGS sequence"/>
</dbReference>
<accession>A0ABQ6GI29</accession>
<gene>
    <name evidence="2" type="ORF">MU1_49450</name>
</gene>
<dbReference type="EMBL" id="BSSQ01000019">
    <property type="protein sequence ID" value="GLX70599.1"/>
    <property type="molecule type" value="Genomic_DNA"/>
</dbReference>
<dbReference type="InterPro" id="IPR008972">
    <property type="entry name" value="Cupredoxin"/>
</dbReference>
<dbReference type="Pfam" id="PF13473">
    <property type="entry name" value="Cupredoxin_1"/>
    <property type="match status" value="1"/>
</dbReference>
<dbReference type="RefSeq" id="WP_284241372.1">
    <property type="nucleotide sequence ID" value="NZ_BSSQ01000019.1"/>
</dbReference>